<dbReference type="GO" id="GO:0000976">
    <property type="term" value="F:transcription cis-regulatory region binding"/>
    <property type="evidence" value="ECO:0007669"/>
    <property type="project" value="TreeGrafter"/>
</dbReference>
<dbReference type="GO" id="GO:0005829">
    <property type="term" value="C:cytosol"/>
    <property type="evidence" value="ECO:0007669"/>
    <property type="project" value="TreeGrafter"/>
</dbReference>
<sequence length="247" mass="28240">MRHRHIPRRCVTMGGGGDGMQYTVMIVEDNAEIRGIVTKYLDAEGYIPLFAKDGFEALALFAQRLVHLVLLDVMMPGIDGFEVLRELRKISDVPVILLTARQEETDRLNGFDCGADDYVVKPFSLKELMKRVNALIRRVYHDADGIVYRYRDLSLHTRAMKLYKGDAEISITAAEYALLDAMFRHPGQVLSREQLIELAFGSRYEGYDRNIDSYIKRIRQKIEDDPKNPQILITKYGAGYRFGGAEK</sequence>
<protein>
    <recommendedName>
        <fullName evidence="1">Stage 0 sporulation protein A homolog</fullName>
    </recommendedName>
</protein>
<dbReference type="GO" id="GO:0032993">
    <property type="term" value="C:protein-DNA complex"/>
    <property type="evidence" value="ECO:0007669"/>
    <property type="project" value="TreeGrafter"/>
</dbReference>
<dbReference type="PROSITE" id="PS50110">
    <property type="entry name" value="RESPONSE_REGULATORY"/>
    <property type="match status" value="1"/>
</dbReference>
<evidence type="ECO:0000256" key="4">
    <source>
        <dbReference type="ARBA" id="ARBA00023015"/>
    </source>
</evidence>
<gene>
    <name evidence="12" type="ordered locus">Ethha_0542</name>
</gene>
<name>E6U9C9_ETHHY</name>
<dbReference type="InterPro" id="IPR011006">
    <property type="entry name" value="CheY-like_superfamily"/>
</dbReference>
<evidence type="ECO:0000313" key="12">
    <source>
        <dbReference type="EMBL" id="ADU26120.1"/>
    </source>
</evidence>
<proteinExistence type="predicted"/>
<dbReference type="Proteomes" id="UP000001551">
    <property type="component" value="Chromosome"/>
</dbReference>
<keyword evidence="5 9" id="KW-0238">DNA-binding</keyword>
<dbReference type="EMBL" id="CP002400">
    <property type="protein sequence ID" value="ADU26120.1"/>
    <property type="molecule type" value="Genomic_DNA"/>
</dbReference>
<dbReference type="InterPro" id="IPR036388">
    <property type="entry name" value="WH-like_DNA-bd_sf"/>
</dbReference>
<dbReference type="Gene3D" id="3.40.50.2300">
    <property type="match status" value="1"/>
</dbReference>
<dbReference type="SUPFAM" id="SSF52172">
    <property type="entry name" value="CheY-like"/>
    <property type="match status" value="1"/>
</dbReference>
<evidence type="ECO:0000313" key="13">
    <source>
        <dbReference type="Proteomes" id="UP000001551"/>
    </source>
</evidence>
<dbReference type="InterPro" id="IPR001789">
    <property type="entry name" value="Sig_transdc_resp-reg_receiver"/>
</dbReference>
<keyword evidence="13" id="KW-1185">Reference proteome</keyword>
<evidence type="ECO:0000256" key="1">
    <source>
        <dbReference type="ARBA" id="ARBA00018672"/>
    </source>
</evidence>
<keyword evidence="6" id="KW-0804">Transcription</keyword>
<keyword evidence="4" id="KW-0805">Transcription regulation</keyword>
<keyword evidence="3" id="KW-0902">Two-component regulatory system</keyword>
<dbReference type="SMART" id="SM00448">
    <property type="entry name" value="REC"/>
    <property type="match status" value="1"/>
</dbReference>
<dbReference type="GO" id="GO:0006355">
    <property type="term" value="P:regulation of DNA-templated transcription"/>
    <property type="evidence" value="ECO:0007669"/>
    <property type="project" value="InterPro"/>
</dbReference>
<dbReference type="SUPFAM" id="SSF46894">
    <property type="entry name" value="C-terminal effector domain of the bipartite response regulators"/>
    <property type="match status" value="1"/>
</dbReference>
<dbReference type="InterPro" id="IPR016032">
    <property type="entry name" value="Sig_transdc_resp-reg_C-effctor"/>
</dbReference>
<evidence type="ECO:0000256" key="8">
    <source>
        <dbReference type="PROSITE-ProRule" id="PRU00169"/>
    </source>
</evidence>
<dbReference type="HOGENOM" id="CLU_000445_30_4_9"/>
<dbReference type="FunFam" id="3.40.50.2300:FF:000001">
    <property type="entry name" value="DNA-binding response regulator PhoB"/>
    <property type="match status" value="1"/>
</dbReference>
<organism evidence="12 13">
    <name type="scientific">Ethanoligenens harbinense (strain DSM 18485 / JCM 12961 / CGMCC 1.5033 / YUAN-3)</name>
    <dbReference type="NCBI Taxonomy" id="663278"/>
    <lineage>
        <taxon>Bacteria</taxon>
        <taxon>Bacillati</taxon>
        <taxon>Bacillota</taxon>
        <taxon>Clostridia</taxon>
        <taxon>Eubacteriales</taxon>
        <taxon>Oscillospiraceae</taxon>
        <taxon>Ethanoligenens</taxon>
    </lineage>
</organism>
<feature type="DNA-binding region" description="OmpR/PhoB-type" evidence="9">
    <location>
        <begin position="145"/>
        <end position="244"/>
    </location>
</feature>
<dbReference type="KEGG" id="eha:Ethha_0542"/>
<dbReference type="GO" id="GO:0000156">
    <property type="term" value="F:phosphorelay response regulator activity"/>
    <property type="evidence" value="ECO:0007669"/>
    <property type="project" value="TreeGrafter"/>
</dbReference>
<feature type="domain" description="Response regulatory" evidence="10">
    <location>
        <begin position="23"/>
        <end position="136"/>
    </location>
</feature>
<feature type="modified residue" description="4-aspartylphosphate" evidence="8">
    <location>
        <position position="72"/>
    </location>
</feature>
<dbReference type="PANTHER" id="PTHR48111:SF1">
    <property type="entry name" value="TWO-COMPONENT RESPONSE REGULATOR ORR33"/>
    <property type="match status" value="1"/>
</dbReference>
<reference evidence="12 13" key="1">
    <citation type="submission" date="2010-12" db="EMBL/GenBank/DDBJ databases">
        <title>Complete sequence of Ethanoligenens harbinense YUAN-3.</title>
        <authorList>
            <person name="Lucas S."/>
            <person name="Copeland A."/>
            <person name="Lapidus A."/>
            <person name="Cheng J.-F."/>
            <person name="Bruce D."/>
            <person name="Goodwin L."/>
            <person name="Pitluck S."/>
            <person name="Chertkov O."/>
            <person name="Misra M."/>
            <person name="Detter J.C."/>
            <person name="Han C."/>
            <person name="Tapia R."/>
            <person name="Land M."/>
            <person name="Hauser L."/>
            <person name="Jeffries C."/>
            <person name="Kyrpides N."/>
            <person name="Ivanova N."/>
            <person name="Mikhailova N."/>
            <person name="Wang A."/>
            <person name="Mouttaki H."/>
            <person name="He Z."/>
            <person name="Zhou J."/>
            <person name="Hemme C.L."/>
            <person name="Woyke T."/>
        </authorList>
    </citation>
    <scope>NUCLEOTIDE SEQUENCE [LARGE SCALE GENOMIC DNA]</scope>
    <source>
        <strain evidence="13">DSM 18485 / JCM 12961 / CGMCC 1.5033 / YUAN-3</strain>
    </source>
</reference>
<dbReference type="Pfam" id="PF00486">
    <property type="entry name" value="Trans_reg_C"/>
    <property type="match status" value="1"/>
</dbReference>
<evidence type="ECO:0000256" key="2">
    <source>
        <dbReference type="ARBA" id="ARBA00022553"/>
    </source>
</evidence>
<dbReference type="InterPro" id="IPR039420">
    <property type="entry name" value="WalR-like"/>
</dbReference>
<dbReference type="CDD" id="cd17574">
    <property type="entry name" value="REC_OmpR"/>
    <property type="match status" value="1"/>
</dbReference>
<keyword evidence="2 8" id="KW-0597">Phosphoprotein</keyword>
<dbReference type="Pfam" id="PF00072">
    <property type="entry name" value="Response_reg"/>
    <property type="match status" value="1"/>
</dbReference>
<dbReference type="SMART" id="SM00862">
    <property type="entry name" value="Trans_reg_C"/>
    <property type="match status" value="1"/>
</dbReference>
<dbReference type="PROSITE" id="PS51755">
    <property type="entry name" value="OMPR_PHOB"/>
    <property type="match status" value="1"/>
</dbReference>
<evidence type="ECO:0000256" key="3">
    <source>
        <dbReference type="ARBA" id="ARBA00023012"/>
    </source>
</evidence>
<evidence type="ECO:0000256" key="9">
    <source>
        <dbReference type="PROSITE-ProRule" id="PRU01091"/>
    </source>
</evidence>
<feature type="domain" description="OmpR/PhoB-type" evidence="11">
    <location>
        <begin position="145"/>
        <end position="244"/>
    </location>
</feature>
<comment type="function">
    <text evidence="7">May play the central regulatory role in sporulation. It may be an element of the effector pathway responsible for the activation of sporulation genes in response to nutritional stress. Spo0A may act in concert with spo0H (a sigma factor) to control the expression of some genes that are critical to the sporulation process.</text>
</comment>
<evidence type="ECO:0000256" key="6">
    <source>
        <dbReference type="ARBA" id="ARBA00023163"/>
    </source>
</evidence>
<dbReference type="CDD" id="cd00383">
    <property type="entry name" value="trans_reg_C"/>
    <property type="match status" value="1"/>
</dbReference>
<dbReference type="Gene3D" id="1.10.10.10">
    <property type="entry name" value="Winged helix-like DNA-binding domain superfamily/Winged helix DNA-binding domain"/>
    <property type="match status" value="1"/>
</dbReference>
<dbReference type="PANTHER" id="PTHR48111">
    <property type="entry name" value="REGULATOR OF RPOS"/>
    <property type="match status" value="1"/>
</dbReference>
<accession>E6U9C9</accession>
<dbReference type="AlphaFoldDB" id="E6U9C9"/>
<dbReference type="eggNOG" id="COG0745">
    <property type="taxonomic scope" value="Bacteria"/>
</dbReference>
<evidence type="ECO:0000259" key="11">
    <source>
        <dbReference type="PROSITE" id="PS51755"/>
    </source>
</evidence>
<dbReference type="STRING" id="663278.Ethha_0542"/>
<dbReference type="InterPro" id="IPR001867">
    <property type="entry name" value="OmpR/PhoB-type_DNA-bd"/>
</dbReference>
<evidence type="ECO:0000259" key="10">
    <source>
        <dbReference type="PROSITE" id="PS50110"/>
    </source>
</evidence>
<dbReference type="Gene3D" id="6.10.250.690">
    <property type="match status" value="1"/>
</dbReference>
<evidence type="ECO:0000256" key="7">
    <source>
        <dbReference type="ARBA" id="ARBA00024867"/>
    </source>
</evidence>
<evidence type="ECO:0000256" key="5">
    <source>
        <dbReference type="ARBA" id="ARBA00023125"/>
    </source>
</evidence>